<name>A0A8S5UCS8_9CAUD</name>
<protein>
    <submittedName>
        <fullName evidence="1">Uncharacterized protein</fullName>
    </submittedName>
</protein>
<dbReference type="EMBL" id="BK016063">
    <property type="protein sequence ID" value="DAF92281.1"/>
    <property type="molecule type" value="Genomic_DNA"/>
</dbReference>
<sequence length="54" mass="6642">MPIFFLITEDIFEKRNNLHLYRHLSDRKLTDCSIIIEMIFAFIIDRLLISFLRR</sequence>
<accession>A0A8S5UCS8</accession>
<evidence type="ECO:0000313" key="1">
    <source>
        <dbReference type="EMBL" id="DAF92281.1"/>
    </source>
</evidence>
<reference evidence="1" key="1">
    <citation type="journal article" date="2021" name="Proc. Natl. Acad. Sci. U.S.A.">
        <title>A Catalog of Tens of Thousands of Viruses from Human Metagenomes Reveals Hidden Associations with Chronic Diseases.</title>
        <authorList>
            <person name="Tisza M.J."/>
            <person name="Buck C.B."/>
        </authorList>
    </citation>
    <scope>NUCLEOTIDE SEQUENCE</scope>
    <source>
        <strain evidence="1">CtgN495</strain>
    </source>
</reference>
<proteinExistence type="predicted"/>
<organism evidence="1">
    <name type="scientific">Siphoviridae sp. ctgN495</name>
    <dbReference type="NCBI Taxonomy" id="2825608"/>
    <lineage>
        <taxon>Viruses</taxon>
        <taxon>Duplodnaviria</taxon>
        <taxon>Heunggongvirae</taxon>
        <taxon>Uroviricota</taxon>
        <taxon>Caudoviricetes</taxon>
    </lineage>
</organism>